<dbReference type="AlphaFoldDB" id="A0A0V0TEX6"/>
<dbReference type="EMBL" id="JYDJ01000304">
    <property type="protein sequence ID" value="KRX37556.1"/>
    <property type="molecule type" value="Genomic_DNA"/>
</dbReference>
<evidence type="ECO:0000313" key="1">
    <source>
        <dbReference type="EMBL" id="KRX37556.1"/>
    </source>
</evidence>
<organism evidence="1 2">
    <name type="scientific">Trichinella murrelli</name>
    <dbReference type="NCBI Taxonomy" id="144512"/>
    <lineage>
        <taxon>Eukaryota</taxon>
        <taxon>Metazoa</taxon>
        <taxon>Ecdysozoa</taxon>
        <taxon>Nematoda</taxon>
        <taxon>Enoplea</taxon>
        <taxon>Dorylaimia</taxon>
        <taxon>Trichinellida</taxon>
        <taxon>Trichinellidae</taxon>
        <taxon>Trichinella</taxon>
    </lineage>
</organism>
<keyword evidence="2" id="KW-1185">Reference proteome</keyword>
<accession>A0A0V0TEX6</accession>
<name>A0A0V0TEX6_9BILA</name>
<sequence length="278" mass="31888">MTNDMGHSLLRASQRITLNLKQTLILKNSQINKKYNSRFAIICILERIYTKRTKIDEWSFGSLKKTVYSLPKNTVAMWSCEFFTGILIKTAFLLYSYFHCSLAYLLLNKIAPLVIPRSDKSMEEAVDTADKVTSNLGNELTIMTYALQSATQEKNIPFLYKRSYNSTQLYINLVQLWSILFKNIKLENCDKVAASLLLVQAVVHYNDVPEKETAPMQHFNKLEFNVIPTFPLFTSKRSIRNSNVASSVIVHIYSKSQISAHTEMSCFMSSIILCEDFD</sequence>
<protein>
    <submittedName>
        <fullName evidence="1">Uncharacterized protein</fullName>
    </submittedName>
</protein>
<evidence type="ECO:0000313" key="2">
    <source>
        <dbReference type="Proteomes" id="UP000055048"/>
    </source>
</evidence>
<reference evidence="1 2" key="1">
    <citation type="submission" date="2015-01" db="EMBL/GenBank/DDBJ databases">
        <title>Evolution of Trichinella species and genotypes.</title>
        <authorList>
            <person name="Korhonen P.K."/>
            <person name="Edoardo P."/>
            <person name="Giuseppe L.R."/>
            <person name="Gasser R.B."/>
        </authorList>
    </citation>
    <scope>NUCLEOTIDE SEQUENCE [LARGE SCALE GENOMIC DNA]</scope>
    <source>
        <strain evidence="1">ISS417</strain>
    </source>
</reference>
<comment type="caution">
    <text evidence="1">The sequence shown here is derived from an EMBL/GenBank/DDBJ whole genome shotgun (WGS) entry which is preliminary data.</text>
</comment>
<dbReference type="Proteomes" id="UP000055048">
    <property type="component" value="Unassembled WGS sequence"/>
</dbReference>
<proteinExistence type="predicted"/>
<gene>
    <name evidence="1" type="ORF">T05_5155</name>
</gene>